<gene>
    <name evidence="6" type="primary">pept_1</name>
    <name evidence="6" type="ORF">DYZ80_01471</name>
</gene>
<dbReference type="NCBIfam" id="TIGR01883">
    <property type="entry name" value="PepT-like"/>
    <property type="match status" value="1"/>
</dbReference>
<dbReference type="PIRSF" id="PIRSF001123">
    <property type="entry name" value="PepA_GA"/>
    <property type="match status" value="1"/>
</dbReference>
<dbReference type="AlphaFoldDB" id="A0AB37NJM4"/>
<keyword evidence="6" id="KW-0031">Aminopeptidase</keyword>
<comment type="cofactor">
    <cofactor evidence="1">
        <name>Zn(2+)</name>
        <dbReference type="ChEBI" id="CHEBI:29105"/>
    </cofactor>
</comment>
<keyword evidence="6" id="KW-0645">Protease</keyword>
<evidence type="ECO:0000256" key="1">
    <source>
        <dbReference type="ARBA" id="ARBA00001947"/>
    </source>
</evidence>
<dbReference type="EC" id="3.4.11.4" evidence="6"/>
<proteinExistence type="inferred from homology"/>
<dbReference type="GO" id="GO:0045148">
    <property type="term" value="F:tripeptide aminopeptidase activity"/>
    <property type="evidence" value="ECO:0007669"/>
    <property type="project" value="UniProtKB-EC"/>
</dbReference>
<dbReference type="PANTHER" id="PTHR42994:SF2">
    <property type="entry name" value="PEPTIDASE"/>
    <property type="match status" value="1"/>
</dbReference>
<dbReference type="Proteomes" id="UP000272537">
    <property type="component" value="Unassembled WGS sequence"/>
</dbReference>
<dbReference type="Gene3D" id="3.40.630.10">
    <property type="entry name" value="Zn peptidases"/>
    <property type="match status" value="1"/>
</dbReference>
<evidence type="ECO:0000256" key="2">
    <source>
        <dbReference type="ARBA" id="ARBA00022723"/>
    </source>
</evidence>
<comment type="cofactor">
    <cofactor evidence="5">
        <name>a divalent metal cation</name>
        <dbReference type="ChEBI" id="CHEBI:60240"/>
    </cofactor>
    <text evidence="5">Binds 2 divalent metal cations per subunit.</text>
</comment>
<name>A0AB37NJM4_LISMN</name>
<keyword evidence="2 5" id="KW-0479">Metal-binding</keyword>
<dbReference type="Pfam" id="PF01546">
    <property type="entry name" value="Peptidase_M20"/>
    <property type="match status" value="1"/>
</dbReference>
<dbReference type="InterPro" id="IPR002933">
    <property type="entry name" value="Peptidase_M20"/>
</dbReference>
<dbReference type="EMBL" id="QXLS01000003">
    <property type="protein sequence ID" value="RKA08278.1"/>
    <property type="molecule type" value="Genomic_DNA"/>
</dbReference>
<dbReference type="InterPro" id="IPR010162">
    <property type="entry name" value="PepT-like"/>
</dbReference>
<protein>
    <submittedName>
        <fullName evidence="6">Peptidase T</fullName>
        <ecNumber evidence="6">3.4.11.4</ecNumber>
    </submittedName>
</protein>
<dbReference type="SUPFAM" id="SSF53187">
    <property type="entry name" value="Zn-dependent exopeptidases"/>
    <property type="match status" value="1"/>
</dbReference>
<sequence length="367" mass="41224">MKKMMSNVKRYFTELIQIPSVSGKETAILTYIKKHLTKLKIEYSMDENYGLIARIPATKEKFPTIFFCSHVDTHPNAATPVFQMEQDVFTVEEGTSLGADDKAAVAAMLAAIDYFCAERTAHGEIEFIFTTKEELGMIGMRLFPEEKITAAYGYCLDAPGEVGNYQLQANTLVALEFTIASSEAAQMSPISIARMALHATRPGRIDRENKWEIQSFSGGINDENQQDAQLEVLFTSAASFRKALLHIQTIRERFAQTCEKYGALLTHDTKLIYEGYRIRSKHPLMNIFQKAAKKQSLETREIFLEGGTDANVLNEKGIPTMLLSAGYENAHTEEETVSVEQLEKLTQLVIDLAESAKNEKILLRKLN</sequence>
<evidence type="ECO:0000256" key="3">
    <source>
        <dbReference type="ARBA" id="ARBA00022801"/>
    </source>
</evidence>
<evidence type="ECO:0000313" key="7">
    <source>
        <dbReference type="Proteomes" id="UP000272537"/>
    </source>
</evidence>
<dbReference type="GO" id="GO:0046872">
    <property type="term" value="F:metal ion binding"/>
    <property type="evidence" value="ECO:0007669"/>
    <property type="project" value="UniProtKB-UniRule"/>
</dbReference>
<dbReference type="InterPro" id="IPR008007">
    <property type="entry name" value="Peptidase_M42"/>
</dbReference>
<organism evidence="6 7">
    <name type="scientific">Listeria monocytogenes</name>
    <dbReference type="NCBI Taxonomy" id="1639"/>
    <lineage>
        <taxon>Bacteria</taxon>
        <taxon>Bacillati</taxon>
        <taxon>Bacillota</taxon>
        <taxon>Bacilli</taxon>
        <taxon>Bacillales</taxon>
        <taxon>Listeriaceae</taxon>
        <taxon>Listeria</taxon>
    </lineage>
</organism>
<dbReference type="Gene3D" id="3.30.70.360">
    <property type="match status" value="1"/>
</dbReference>
<reference evidence="6 7" key="1">
    <citation type="journal article" date="2018" name="BMC Genomics">
        <title>Genes significantly associated with lineage II food isolates of Listeria monocytogenes.</title>
        <authorList>
            <person name="Pirone-Davies C."/>
            <person name="Chen Y."/>
            <person name="Pightling A."/>
            <person name="Ryan G."/>
            <person name="Wang Y."/>
            <person name="Yao K."/>
            <person name="Hoffmann M."/>
            <person name="Allard M.W."/>
        </authorList>
    </citation>
    <scope>NUCLEOTIDE SEQUENCE [LARGE SCALE GENOMIC DNA]</scope>
    <source>
        <strain evidence="6 7">PNUSAL000550</strain>
    </source>
</reference>
<evidence type="ECO:0000256" key="5">
    <source>
        <dbReference type="PIRSR" id="PIRSR001123-2"/>
    </source>
</evidence>
<keyword evidence="3 6" id="KW-0378">Hydrolase</keyword>
<accession>A0AB37NJM4</accession>
<comment type="similarity">
    <text evidence="4">Belongs to the peptidase M42 family.</text>
</comment>
<comment type="caution">
    <text evidence="6">The sequence shown here is derived from an EMBL/GenBank/DDBJ whole genome shotgun (WGS) entry which is preliminary data.</text>
</comment>
<dbReference type="PANTHER" id="PTHR42994">
    <property type="entry name" value="PEPTIDASE T"/>
    <property type="match status" value="1"/>
</dbReference>
<evidence type="ECO:0000313" key="6">
    <source>
        <dbReference type="EMBL" id="RKA08278.1"/>
    </source>
</evidence>
<feature type="binding site" evidence="5">
    <location>
        <position position="331"/>
    </location>
    <ligand>
        <name>Zn(2+)</name>
        <dbReference type="ChEBI" id="CHEBI:29105"/>
        <label>2</label>
    </ligand>
</feature>
<evidence type="ECO:0000256" key="4">
    <source>
        <dbReference type="PIRNR" id="PIRNR001123"/>
    </source>
</evidence>